<keyword evidence="5" id="KW-0460">Magnesium</keyword>
<dbReference type="Pfam" id="PF00293">
    <property type="entry name" value="NUDIX"/>
    <property type="match status" value="1"/>
</dbReference>
<evidence type="ECO:0000256" key="4">
    <source>
        <dbReference type="ARBA" id="ARBA00022801"/>
    </source>
</evidence>
<dbReference type="InterPro" id="IPR045121">
    <property type="entry name" value="CoAse"/>
</dbReference>
<comment type="caution">
    <text evidence="8">The sequence shown here is derived from an EMBL/GenBank/DDBJ whole genome shotgun (WGS) entry which is preliminary data.</text>
</comment>
<accession>A0A399JE02</accession>
<dbReference type="PROSITE" id="PS51462">
    <property type="entry name" value="NUDIX"/>
    <property type="match status" value="1"/>
</dbReference>
<dbReference type="PANTHER" id="PTHR12992:SF11">
    <property type="entry name" value="MITOCHONDRIAL COENZYME A DIPHOSPHATASE NUDT8"/>
    <property type="match status" value="1"/>
</dbReference>
<evidence type="ECO:0000313" key="9">
    <source>
        <dbReference type="Proteomes" id="UP000265419"/>
    </source>
</evidence>
<keyword evidence="3" id="KW-0479">Metal-binding</keyword>
<evidence type="ECO:0000256" key="6">
    <source>
        <dbReference type="ARBA" id="ARBA00023211"/>
    </source>
</evidence>
<dbReference type="CDD" id="cd03426">
    <property type="entry name" value="NUDIX_CoAse_Nudt7"/>
    <property type="match status" value="1"/>
</dbReference>
<dbReference type="RefSeq" id="WP_119423214.1">
    <property type="nucleotide sequence ID" value="NZ_QQXK01000001.1"/>
</dbReference>
<comment type="cofactor">
    <cofactor evidence="2">
        <name>Mg(2+)</name>
        <dbReference type="ChEBI" id="CHEBI:18420"/>
    </cofactor>
</comment>
<dbReference type="InterPro" id="IPR015797">
    <property type="entry name" value="NUDIX_hydrolase-like_dom_sf"/>
</dbReference>
<gene>
    <name evidence="8" type="ORF">DWB68_00730</name>
</gene>
<evidence type="ECO:0000256" key="1">
    <source>
        <dbReference type="ARBA" id="ARBA00001936"/>
    </source>
</evidence>
<reference evidence="8 9" key="1">
    <citation type="submission" date="2018-07" db="EMBL/GenBank/DDBJ databases">
        <title>Arthrobacter sp. nov., isolated from raw cow's milk with high bacterial count.</title>
        <authorList>
            <person name="Hahne J."/>
            <person name="Isele D."/>
            <person name="Lipski A."/>
        </authorList>
    </citation>
    <scope>NUCLEOTIDE SEQUENCE [LARGE SCALE GENOMIC DNA]</scope>
    <source>
        <strain evidence="8 9">JZ R-35</strain>
    </source>
</reference>
<dbReference type="PANTHER" id="PTHR12992">
    <property type="entry name" value="NUDIX HYDROLASE"/>
    <property type="match status" value="1"/>
</dbReference>
<comment type="cofactor">
    <cofactor evidence="1">
        <name>Mn(2+)</name>
        <dbReference type="ChEBI" id="CHEBI:29035"/>
    </cofactor>
</comment>
<dbReference type="GO" id="GO:0046872">
    <property type="term" value="F:metal ion binding"/>
    <property type="evidence" value="ECO:0007669"/>
    <property type="project" value="UniProtKB-KW"/>
</dbReference>
<dbReference type="Proteomes" id="UP000265419">
    <property type="component" value="Unassembled WGS sequence"/>
</dbReference>
<evidence type="ECO:0000256" key="2">
    <source>
        <dbReference type="ARBA" id="ARBA00001946"/>
    </source>
</evidence>
<organism evidence="8 9">
    <name type="scientific">Galactobacter valiniphilus</name>
    <dbReference type="NCBI Taxonomy" id="2676122"/>
    <lineage>
        <taxon>Bacteria</taxon>
        <taxon>Bacillati</taxon>
        <taxon>Actinomycetota</taxon>
        <taxon>Actinomycetes</taxon>
        <taxon>Micrococcales</taxon>
        <taxon>Micrococcaceae</taxon>
        <taxon>Galactobacter</taxon>
    </lineage>
</organism>
<feature type="domain" description="Nudix hydrolase" evidence="7">
    <location>
        <begin position="63"/>
        <end position="203"/>
    </location>
</feature>
<name>A0A399JE02_9MICC</name>
<protein>
    <submittedName>
        <fullName evidence="8">CoA pyrophosphatase</fullName>
    </submittedName>
</protein>
<dbReference type="Gene3D" id="3.90.79.10">
    <property type="entry name" value="Nucleoside Triphosphate Pyrophosphohydrolase"/>
    <property type="match status" value="1"/>
</dbReference>
<keyword evidence="6" id="KW-0464">Manganese</keyword>
<sequence>MSTQAEPAPSCNTAREQLAALASAYERDPAREAGYARLRRVRPPAGDRPARSASVLVLFGALDGHPAEHPSAAVPADLDVLLVVRASTLRDHAGEIAFPGGGADPEDADAVATALREAVEETGLDPAGVQVLGALPLAPTVSNFTVTPVLGWWSEPSEVGVVDAGESAAVFRMPVADLLDPANRCMTVLERAGREWTMPAFRTQHGLLWGFTAAILDGLFEELGWGEPWDEHDRVRPRGY</sequence>
<evidence type="ECO:0000256" key="3">
    <source>
        <dbReference type="ARBA" id="ARBA00022723"/>
    </source>
</evidence>
<evidence type="ECO:0000313" key="8">
    <source>
        <dbReference type="EMBL" id="RII43788.1"/>
    </source>
</evidence>
<keyword evidence="9" id="KW-1185">Reference proteome</keyword>
<dbReference type="GO" id="GO:0010945">
    <property type="term" value="F:coenzyme A diphosphatase activity"/>
    <property type="evidence" value="ECO:0007669"/>
    <property type="project" value="InterPro"/>
</dbReference>
<dbReference type="EMBL" id="QQXK01000001">
    <property type="protein sequence ID" value="RII43788.1"/>
    <property type="molecule type" value="Genomic_DNA"/>
</dbReference>
<proteinExistence type="predicted"/>
<keyword evidence="4" id="KW-0378">Hydrolase</keyword>
<dbReference type="SUPFAM" id="SSF55811">
    <property type="entry name" value="Nudix"/>
    <property type="match status" value="1"/>
</dbReference>
<evidence type="ECO:0000259" key="7">
    <source>
        <dbReference type="PROSITE" id="PS51462"/>
    </source>
</evidence>
<dbReference type="AlphaFoldDB" id="A0A399JE02"/>
<dbReference type="InterPro" id="IPR000086">
    <property type="entry name" value="NUDIX_hydrolase_dom"/>
</dbReference>
<evidence type="ECO:0000256" key="5">
    <source>
        <dbReference type="ARBA" id="ARBA00022842"/>
    </source>
</evidence>